<organism evidence="2 3">
    <name type="scientific">Manihot esculenta</name>
    <name type="common">Cassava</name>
    <name type="synonym">Jatropha manihot</name>
    <dbReference type="NCBI Taxonomy" id="3983"/>
    <lineage>
        <taxon>Eukaryota</taxon>
        <taxon>Viridiplantae</taxon>
        <taxon>Streptophyta</taxon>
        <taxon>Embryophyta</taxon>
        <taxon>Tracheophyta</taxon>
        <taxon>Spermatophyta</taxon>
        <taxon>Magnoliopsida</taxon>
        <taxon>eudicotyledons</taxon>
        <taxon>Gunneridae</taxon>
        <taxon>Pentapetalae</taxon>
        <taxon>rosids</taxon>
        <taxon>fabids</taxon>
        <taxon>Malpighiales</taxon>
        <taxon>Euphorbiaceae</taxon>
        <taxon>Crotonoideae</taxon>
        <taxon>Manihoteae</taxon>
        <taxon>Manihot</taxon>
    </lineage>
</organism>
<feature type="compositionally biased region" description="Polar residues" evidence="1">
    <location>
        <begin position="135"/>
        <end position="150"/>
    </location>
</feature>
<proteinExistence type="predicted"/>
<dbReference type="PANTHER" id="PTHR35459:SF4">
    <property type="match status" value="1"/>
</dbReference>
<dbReference type="PANTHER" id="PTHR35459">
    <property type="entry name" value="T1N6.14 PROTEIN"/>
    <property type="match status" value="1"/>
</dbReference>
<protein>
    <submittedName>
        <fullName evidence="2">Uncharacterized protein</fullName>
    </submittedName>
</protein>
<name>A0A2C9VQW8_MANES</name>
<feature type="region of interest" description="Disordered" evidence="1">
    <location>
        <begin position="1"/>
        <end position="29"/>
    </location>
</feature>
<dbReference type="Proteomes" id="UP000091857">
    <property type="component" value="Chromosome 6"/>
</dbReference>
<accession>A0A2C9VQW8</accession>
<comment type="caution">
    <text evidence="2">The sequence shown here is derived from an EMBL/GenBank/DDBJ whole genome shotgun (WGS) entry which is preliminary data.</text>
</comment>
<dbReference type="Gramene" id="Manes.06G148200.1.v8.1">
    <property type="protein sequence ID" value="Manes.06G148200.1.v8.1.CDS"/>
    <property type="gene ID" value="Manes.06G148200.v8.1"/>
</dbReference>
<dbReference type="AlphaFoldDB" id="A0A2C9VQW8"/>
<evidence type="ECO:0000313" key="2">
    <source>
        <dbReference type="EMBL" id="OAY48302.1"/>
    </source>
</evidence>
<reference evidence="3" key="1">
    <citation type="journal article" date="2016" name="Nat. Biotechnol.">
        <title>Sequencing wild and cultivated cassava and related species reveals extensive interspecific hybridization and genetic diversity.</title>
        <authorList>
            <person name="Bredeson J.V."/>
            <person name="Lyons J.B."/>
            <person name="Prochnik S.E."/>
            <person name="Wu G.A."/>
            <person name="Ha C.M."/>
            <person name="Edsinger-Gonzales E."/>
            <person name="Grimwood J."/>
            <person name="Schmutz J."/>
            <person name="Rabbi I.Y."/>
            <person name="Egesi C."/>
            <person name="Nauluvula P."/>
            <person name="Lebot V."/>
            <person name="Ndunguru J."/>
            <person name="Mkamilo G."/>
            <person name="Bart R.S."/>
            <person name="Setter T.L."/>
            <person name="Gleadow R.M."/>
            <person name="Kulakow P."/>
            <person name="Ferguson M.E."/>
            <person name="Rounsley S."/>
            <person name="Rokhsar D.S."/>
        </authorList>
    </citation>
    <scope>NUCLEOTIDE SEQUENCE [LARGE SCALE GENOMIC DNA]</scope>
    <source>
        <strain evidence="3">cv. AM560-2</strain>
    </source>
</reference>
<dbReference type="STRING" id="3983.A0A2C9VQW8"/>
<evidence type="ECO:0000256" key="1">
    <source>
        <dbReference type="SAM" id="MobiDB-lite"/>
    </source>
</evidence>
<dbReference type="OrthoDB" id="672903at2759"/>
<keyword evidence="3" id="KW-1185">Reference proteome</keyword>
<gene>
    <name evidence="2" type="ORF">MANES_06G148200v8</name>
</gene>
<sequence length="200" mass="22705">MEEAKPVQISKPNSTAADPPPPPPRILSNKRKLSSVDLRTSPYFKIRALVRQLRPQFIQVLQTPDFRNCKAAHELRIQIKLVMDLYKQMTVEIQPLEKAVLECQPSSGKSMPVKQSWGAEKDGKVAELLQHKQPSEQPAESKTPAYFNSQRKLDDGQSRKSYIVGGSVFGWNFITFGGSSPVYYGRTKESYRNNLKRKMP</sequence>
<feature type="region of interest" description="Disordered" evidence="1">
    <location>
        <begin position="131"/>
        <end position="152"/>
    </location>
</feature>
<evidence type="ECO:0000313" key="3">
    <source>
        <dbReference type="Proteomes" id="UP000091857"/>
    </source>
</evidence>
<dbReference type="EMBL" id="CM004392">
    <property type="protein sequence ID" value="OAY48302.1"/>
    <property type="molecule type" value="Genomic_DNA"/>
</dbReference>